<accession>A0ABS5PS51</accession>
<dbReference type="InterPro" id="IPR050249">
    <property type="entry name" value="Pseudomonas-type_ThrB"/>
</dbReference>
<dbReference type="PANTHER" id="PTHR21064:SF6">
    <property type="entry name" value="AMINOGLYCOSIDE PHOSPHOTRANSFERASE DOMAIN-CONTAINING PROTEIN"/>
    <property type="match status" value="1"/>
</dbReference>
<feature type="domain" description="Aminoglycoside phosphotransferase" evidence="3">
    <location>
        <begin position="30"/>
        <end position="234"/>
    </location>
</feature>
<evidence type="ECO:0000256" key="1">
    <source>
        <dbReference type="ARBA" id="ARBA00038240"/>
    </source>
</evidence>
<sequence>MMKALESVIQNAYHLEGVMFECLKCEEGYNEVYSMTTATGDSYIVKIHHDHFVDANRLWQQQLFKEFLEAKGIQTMPYRLTIEGEPFCMLAGYPLTIEAKCSMFRKTAFSDLKLHGIGVMLGNIHKWSEAFECQMKSGSQWRIFGSNLTNTLYDYDAVSRKIERLTERLPEHLNRYHAVRNKLRGIWALLPEGIVHGDFGQYNLAFDAEENVVGIVDFNLMGREKYVNELVQTAILNTYIVNGKPFQWESGFAYLNDFISAYEQVRPLNEIEKDAIALIFRLSFLAYFGEKMPDVIIANLLDGVYDSAVLI</sequence>
<evidence type="ECO:0000259" key="3">
    <source>
        <dbReference type="Pfam" id="PF01636"/>
    </source>
</evidence>
<dbReference type="Proteomes" id="UP000746471">
    <property type="component" value="Unassembled WGS sequence"/>
</dbReference>
<evidence type="ECO:0000256" key="2">
    <source>
        <dbReference type="SAM" id="Coils"/>
    </source>
</evidence>
<organism evidence="4 5">
    <name type="scientific">Fusibacter paucivorans</name>
    <dbReference type="NCBI Taxonomy" id="76009"/>
    <lineage>
        <taxon>Bacteria</taxon>
        <taxon>Bacillati</taxon>
        <taxon>Bacillota</taxon>
        <taxon>Clostridia</taxon>
        <taxon>Eubacteriales</taxon>
        <taxon>Eubacteriales Family XII. Incertae Sedis</taxon>
        <taxon>Fusibacter</taxon>
    </lineage>
</organism>
<name>A0ABS5PS51_9FIRM</name>
<dbReference type="Pfam" id="PF01636">
    <property type="entry name" value="APH"/>
    <property type="match status" value="1"/>
</dbReference>
<dbReference type="InterPro" id="IPR002575">
    <property type="entry name" value="Aminoglycoside_PTrfase"/>
</dbReference>
<gene>
    <name evidence="4" type="ORF">KHM83_14970</name>
</gene>
<dbReference type="Gene3D" id="3.90.1200.10">
    <property type="match status" value="1"/>
</dbReference>
<keyword evidence="5" id="KW-1185">Reference proteome</keyword>
<comment type="similarity">
    <text evidence="1">Belongs to the pseudomonas-type ThrB family.</text>
</comment>
<proteinExistence type="inferred from homology"/>
<evidence type="ECO:0000313" key="4">
    <source>
        <dbReference type="EMBL" id="MBS7527985.1"/>
    </source>
</evidence>
<evidence type="ECO:0000313" key="5">
    <source>
        <dbReference type="Proteomes" id="UP000746471"/>
    </source>
</evidence>
<comment type="caution">
    <text evidence="4">The sequence shown here is derived from an EMBL/GenBank/DDBJ whole genome shotgun (WGS) entry which is preliminary data.</text>
</comment>
<protein>
    <submittedName>
        <fullName evidence="4">Phosphotransferase</fullName>
    </submittedName>
</protein>
<keyword evidence="2" id="KW-0175">Coiled coil</keyword>
<dbReference type="SUPFAM" id="SSF56112">
    <property type="entry name" value="Protein kinase-like (PK-like)"/>
    <property type="match status" value="1"/>
</dbReference>
<feature type="coiled-coil region" evidence="2">
    <location>
        <begin position="155"/>
        <end position="182"/>
    </location>
</feature>
<dbReference type="EMBL" id="JAHBCL010000029">
    <property type="protein sequence ID" value="MBS7527985.1"/>
    <property type="molecule type" value="Genomic_DNA"/>
</dbReference>
<dbReference type="InterPro" id="IPR011009">
    <property type="entry name" value="Kinase-like_dom_sf"/>
</dbReference>
<reference evidence="4 5" key="1">
    <citation type="submission" date="2021-05" db="EMBL/GenBank/DDBJ databases">
        <title>Fusibacter ferrireducens sp. nov., an anaerobic, sulfur- and Fe-reducing bacterium isolated from the mangrove sediment.</title>
        <authorList>
            <person name="Qiu D."/>
        </authorList>
    </citation>
    <scope>NUCLEOTIDE SEQUENCE [LARGE SCALE GENOMIC DNA]</scope>
    <source>
        <strain evidence="4 5">DSM 12116</strain>
    </source>
</reference>
<dbReference type="PANTHER" id="PTHR21064">
    <property type="entry name" value="AMINOGLYCOSIDE PHOSPHOTRANSFERASE DOMAIN-CONTAINING PROTEIN-RELATED"/>
    <property type="match status" value="1"/>
</dbReference>